<dbReference type="PANTHER" id="PTHR31650">
    <property type="entry name" value="O-ACYLTRANSFERASE (WSD1-LIKE) FAMILY PROTEIN"/>
    <property type="match status" value="1"/>
</dbReference>
<dbReference type="GO" id="GO:0019432">
    <property type="term" value="P:triglyceride biosynthetic process"/>
    <property type="evidence" value="ECO:0007669"/>
    <property type="project" value="UniProtKB-UniPathway"/>
</dbReference>
<keyword evidence="8" id="KW-0472">Membrane</keyword>
<dbReference type="UniPathway" id="UPA00282"/>
<dbReference type="InterPro" id="IPR004255">
    <property type="entry name" value="O-acyltransferase_WSD1_N"/>
</dbReference>
<sequence>MPPHSADFSMERRKVAEPVALPPTEFLTGRDNMFLTVEDEFHYMNVSGLYYFPAAMTAEEMKGHISAFANQFSRCRQKLVRPPGLFDRPYWVADTDYTIDNHFTRVQLPAPATDLELMDVAGPLHAAELDKSKPLWHCYWFDGLDGGNKKAILFVAHHAIADGQGFVRSLLTFVAAQDPTIADVRKLQYSAGRHSPSPVACQNAKKPETQLTLATRTTNAVTSQAVGILVFLAALLSYAFNYILLVVIPRTSYTSNTKTTKKQVAWTTTHIPLDKVKAIKNRYGVTVNDVLTACVGSAMGSQLPADKQDPRLWLLIPTSMRHPDDLSASNKTSGYILGVPNGARFDIGQRIRGVNSCMRTAKGSPEAVLNYSSLELMYRYPNAFPKFFLRGANFLTGVLTNVPGANTPLTWGQHEIKDMIALIPQAGPNSVSCAVYTYHGAVTLSVHMDHMPGHEVFGDGAAKSIILAFEKAIDAAYVHSQALAIEQGYAYKEVKKIQ</sequence>
<comment type="similarity">
    <text evidence="5">In the N-terminal section; belongs to the long-chain O-acyltransferase family.</text>
</comment>
<evidence type="ECO:0000256" key="3">
    <source>
        <dbReference type="ARBA" id="ARBA00022679"/>
    </source>
</evidence>
<dbReference type="GO" id="GO:0004144">
    <property type="term" value="F:diacylglycerol O-acyltransferase activity"/>
    <property type="evidence" value="ECO:0007669"/>
    <property type="project" value="UniProtKB-EC"/>
</dbReference>
<evidence type="ECO:0000259" key="10">
    <source>
        <dbReference type="Pfam" id="PF06974"/>
    </source>
</evidence>
<comment type="caution">
    <text evidence="11">The sequence shown here is derived from an EMBL/GenBank/DDBJ whole genome shotgun (WGS) entry which is preliminary data.</text>
</comment>
<comment type="pathway">
    <text evidence="2">Lipid metabolism.</text>
</comment>
<evidence type="ECO:0000259" key="9">
    <source>
        <dbReference type="Pfam" id="PF03007"/>
    </source>
</evidence>
<comment type="catalytic activity">
    <reaction evidence="6">
        <text>a long chain fatty alcohol + a fatty acyl-CoA = a long-chain alcohol wax ester + CoA</text>
        <dbReference type="Rhea" id="RHEA:38443"/>
        <dbReference type="ChEBI" id="CHEBI:17135"/>
        <dbReference type="ChEBI" id="CHEBI:57287"/>
        <dbReference type="ChEBI" id="CHEBI:77636"/>
        <dbReference type="ChEBI" id="CHEBI:235323"/>
        <dbReference type="EC" id="2.3.1.75"/>
    </reaction>
</comment>
<evidence type="ECO:0000256" key="5">
    <source>
        <dbReference type="ARBA" id="ARBA00024360"/>
    </source>
</evidence>
<keyword evidence="3 11" id="KW-0808">Transferase</keyword>
<evidence type="ECO:0000256" key="8">
    <source>
        <dbReference type="SAM" id="Phobius"/>
    </source>
</evidence>
<evidence type="ECO:0000313" key="11">
    <source>
        <dbReference type="EMBL" id="TPX60730.1"/>
    </source>
</evidence>
<reference evidence="11 12" key="1">
    <citation type="journal article" date="2019" name="Sci. Rep.">
        <title>Comparative genomics of chytrid fungi reveal insights into the obligate biotrophic and pathogenic lifestyle of Synchytrium endobioticum.</title>
        <authorList>
            <person name="van de Vossenberg B.T.L.H."/>
            <person name="Warris S."/>
            <person name="Nguyen H.D.T."/>
            <person name="van Gent-Pelzer M.P.E."/>
            <person name="Joly D.L."/>
            <person name="van de Geest H.C."/>
            <person name="Bonants P.J.M."/>
            <person name="Smith D.S."/>
            <person name="Levesque C.A."/>
            <person name="van der Lee T.A.J."/>
        </authorList>
    </citation>
    <scope>NUCLEOTIDE SEQUENCE [LARGE SCALE GENOMIC DNA]</scope>
    <source>
        <strain evidence="11 12">CBS 809.83</strain>
    </source>
</reference>
<keyword evidence="4 11" id="KW-0012">Acyltransferase</keyword>
<gene>
    <name evidence="11" type="ORF">PhCBS80983_g01644</name>
</gene>
<comment type="catalytic activity">
    <reaction evidence="7">
        <text>an acyl-CoA + a 1,2-diacyl-sn-glycerol = a triacyl-sn-glycerol + CoA</text>
        <dbReference type="Rhea" id="RHEA:10868"/>
        <dbReference type="ChEBI" id="CHEBI:17815"/>
        <dbReference type="ChEBI" id="CHEBI:57287"/>
        <dbReference type="ChEBI" id="CHEBI:58342"/>
        <dbReference type="ChEBI" id="CHEBI:64615"/>
        <dbReference type="EC" id="2.3.1.20"/>
    </reaction>
</comment>
<protein>
    <submittedName>
        <fullName evidence="11">Diacylglycerol O-acyltransferase</fullName>
    </submittedName>
</protein>
<evidence type="ECO:0000256" key="4">
    <source>
        <dbReference type="ARBA" id="ARBA00023315"/>
    </source>
</evidence>
<dbReference type="GO" id="GO:0005886">
    <property type="term" value="C:plasma membrane"/>
    <property type="evidence" value="ECO:0007669"/>
    <property type="project" value="TreeGrafter"/>
</dbReference>
<keyword evidence="12" id="KW-1185">Reference proteome</keyword>
<dbReference type="AlphaFoldDB" id="A0A507ECF8"/>
<name>A0A507ECF8_9FUNG</name>
<feature type="transmembrane region" description="Helical" evidence="8">
    <location>
        <begin position="225"/>
        <end position="248"/>
    </location>
</feature>
<dbReference type="Pfam" id="PF03007">
    <property type="entry name" value="WS_DGAT_cat"/>
    <property type="match status" value="1"/>
</dbReference>
<proteinExistence type="inferred from homology"/>
<evidence type="ECO:0000313" key="12">
    <source>
        <dbReference type="Proteomes" id="UP000318582"/>
    </source>
</evidence>
<comment type="pathway">
    <text evidence="1">Glycerolipid metabolism; triacylglycerol biosynthesis.</text>
</comment>
<dbReference type="Pfam" id="PF06974">
    <property type="entry name" value="WS_DGAT_C"/>
    <property type="match status" value="1"/>
</dbReference>
<dbReference type="EMBL" id="QEAQ01000013">
    <property type="protein sequence ID" value="TPX60730.1"/>
    <property type="molecule type" value="Genomic_DNA"/>
</dbReference>
<dbReference type="PANTHER" id="PTHR31650:SF1">
    <property type="entry name" value="WAX ESTER SYNTHASE_DIACYLGLYCEROL ACYLTRANSFERASE 4-RELATED"/>
    <property type="match status" value="1"/>
</dbReference>
<dbReference type="GO" id="GO:0047196">
    <property type="term" value="F:long-chain-alcohol O-fatty-acyltransferase activity"/>
    <property type="evidence" value="ECO:0007669"/>
    <property type="project" value="UniProtKB-EC"/>
</dbReference>
<evidence type="ECO:0000256" key="7">
    <source>
        <dbReference type="ARBA" id="ARBA00048109"/>
    </source>
</evidence>
<evidence type="ECO:0000256" key="6">
    <source>
        <dbReference type="ARBA" id="ARBA00047604"/>
    </source>
</evidence>
<evidence type="ECO:0000256" key="1">
    <source>
        <dbReference type="ARBA" id="ARBA00004771"/>
    </source>
</evidence>
<keyword evidence="8" id="KW-1133">Transmembrane helix</keyword>
<accession>A0A507ECF8</accession>
<dbReference type="InterPro" id="IPR009721">
    <property type="entry name" value="O-acyltransferase_WSD1_C"/>
</dbReference>
<dbReference type="Proteomes" id="UP000318582">
    <property type="component" value="Unassembled WGS sequence"/>
</dbReference>
<dbReference type="SUPFAM" id="SSF52777">
    <property type="entry name" value="CoA-dependent acyltransferases"/>
    <property type="match status" value="1"/>
</dbReference>
<keyword evidence="8" id="KW-0812">Transmembrane</keyword>
<dbReference type="STRING" id="109895.A0A507ECF8"/>
<feature type="domain" description="O-acyltransferase WSD1 C-terminal" evidence="10">
    <location>
        <begin position="330"/>
        <end position="450"/>
    </location>
</feature>
<feature type="domain" description="O-acyltransferase WSD1-like N-terminal" evidence="9">
    <location>
        <begin position="27"/>
        <end position="290"/>
    </location>
</feature>
<organism evidence="11 12">
    <name type="scientific">Powellomyces hirtus</name>
    <dbReference type="NCBI Taxonomy" id="109895"/>
    <lineage>
        <taxon>Eukaryota</taxon>
        <taxon>Fungi</taxon>
        <taxon>Fungi incertae sedis</taxon>
        <taxon>Chytridiomycota</taxon>
        <taxon>Chytridiomycota incertae sedis</taxon>
        <taxon>Chytridiomycetes</taxon>
        <taxon>Spizellomycetales</taxon>
        <taxon>Powellomycetaceae</taxon>
        <taxon>Powellomyces</taxon>
    </lineage>
</organism>
<dbReference type="InterPro" id="IPR045034">
    <property type="entry name" value="O-acyltransferase_WSD1-like"/>
</dbReference>
<evidence type="ECO:0000256" key="2">
    <source>
        <dbReference type="ARBA" id="ARBA00005189"/>
    </source>
</evidence>